<evidence type="ECO:0000259" key="13">
    <source>
        <dbReference type="PROSITE" id="PS52035"/>
    </source>
</evidence>
<evidence type="ECO:0000256" key="7">
    <source>
        <dbReference type="ARBA" id="ARBA00022801"/>
    </source>
</evidence>
<dbReference type="GeneID" id="113514809"/>
<dbReference type="SUPFAM" id="SSF53187">
    <property type="entry name" value="Zn-dependent exopeptidases"/>
    <property type="match status" value="1"/>
</dbReference>
<comment type="similarity">
    <text evidence="2 11">Belongs to the peptidase M14 family.</text>
</comment>
<evidence type="ECO:0000256" key="10">
    <source>
        <dbReference type="ARBA" id="ARBA00023157"/>
    </source>
</evidence>
<evidence type="ECO:0000256" key="8">
    <source>
        <dbReference type="ARBA" id="ARBA00022833"/>
    </source>
</evidence>
<organism evidence="14 15">
    <name type="scientific">Galleria mellonella</name>
    <name type="common">Greater wax moth</name>
    <dbReference type="NCBI Taxonomy" id="7137"/>
    <lineage>
        <taxon>Eukaryota</taxon>
        <taxon>Metazoa</taxon>
        <taxon>Ecdysozoa</taxon>
        <taxon>Arthropoda</taxon>
        <taxon>Hexapoda</taxon>
        <taxon>Insecta</taxon>
        <taxon>Pterygota</taxon>
        <taxon>Neoptera</taxon>
        <taxon>Endopterygota</taxon>
        <taxon>Lepidoptera</taxon>
        <taxon>Glossata</taxon>
        <taxon>Ditrysia</taxon>
        <taxon>Pyraloidea</taxon>
        <taxon>Pyralidae</taxon>
        <taxon>Galleriinae</taxon>
        <taxon>Galleria</taxon>
    </lineage>
</organism>
<comment type="caution">
    <text evidence="11">Lacks conserved residue(s) required for the propagation of feature annotation.</text>
</comment>
<evidence type="ECO:0000256" key="4">
    <source>
        <dbReference type="ARBA" id="ARBA00022670"/>
    </source>
</evidence>
<dbReference type="RefSeq" id="XP_052756465.1">
    <property type="nucleotide sequence ID" value="XM_052900505.1"/>
</dbReference>
<protein>
    <submittedName>
        <fullName evidence="15">Zinc carboxypeptidase-like</fullName>
    </submittedName>
</protein>
<evidence type="ECO:0000256" key="9">
    <source>
        <dbReference type="ARBA" id="ARBA00023049"/>
    </source>
</evidence>
<accession>A0ABM3MYY9</accession>
<keyword evidence="14" id="KW-1185">Reference proteome</keyword>
<dbReference type="PANTHER" id="PTHR11705">
    <property type="entry name" value="PROTEASE FAMILY M14 CARBOXYPEPTIDASE A,B"/>
    <property type="match status" value="1"/>
</dbReference>
<evidence type="ECO:0000256" key="3">
    <source>
        <dbReference type="ARBA" id="ARBA00022645"/>
    </source>
</evidence>
<comment type="cofactor">
    <cofactor evidence="1">
        <name>Zn(2+)</name>
        <dbReference type="ChEBI" id="CHEBI:29105"/>
    </cofactor>
</comment>
<dbReference type="Pfam" id="PF02244">
    <property type="entry name" value="Propep_M14"/>
    <property type="match status" value="1"/>
</dbReference>
<keyword evidence="3" id="KW-0121">Carboxypeptidase</keyword>
<dbReference type="InterPro" id="IPR003146">
    <property type="entry name" value="M14A_act_pep"/>
</dbReference>
<keyword evidence="4" id="KW-0645">Protease</keyword>
<dbReference type="Gene3D" id="3.40.630.10">
    <property type="entry name" value="Zn peptidases"/>
    <property type="match status" value="1"/>
</dbReference>
<evidence type="ECO:0000313" key="15">
    <source>
        <dbReference type="RefSeq" id="XP_052756465.1"/>
    </source>
</evidence>
<evidence type="ECO:0000256" key="5">
    <source>
        <dbReference type="ARBA" id="ARBA00022723"/>
    </source>
</evidence>
<feature type="chain" id="PRO_5046966117" evidence="12">
    <location>
        <begin position="17"/>
        <end position="417"/>
    </location>
</feature>
<dbReference type="Pfam" id="PF00246">
    <property type="entry name" value="Peptidase_M14"/>
    <property type="match status" value="1"/>
</dbReference>
<keyword evidence="6 12" id="KW-0732">Signal</keyword>
<keyword evidence="5" id="KW-0479">Metal-binding</keyword>
<evidence type="ECO:0000256" key="2">
    <source>
        <dbReference type="ARBA" id="ARBA00005988"/>
    </source>
</evidence>
<keyword evidence="10" id="KW-1015">Disulfide bond</keyword>
<sequence>MLLNIIILNIILLTGAQRVNYNKYAMYEVLPQNERDMAYIRELYEKPDGVKFWSEPSIVGSYVSVIVPPDMRKNFEESLSEKNVTVKVASDNIQEMINAEEPKRRKQRTEKKREINEVYFDACLSINNIYNYFNELTQNNSDIANVFTIGKSFEGKNITGIRISRGSPSRVFVLASGEIGADCLSPTVLTYIVRELFRGDDPEALAATQDFEWHIIPIINPDGFHYSQNFDRLWVKNRRRDSLVPDGVDLTKNWNAHWGTHGGSFINSHDNYIGPGPFSEIETRLVSGYIANLAHNTRITGLLSFRTFGQNLLIPFAHTTEHLNNYQQMITIGRRSLGSLSVRYNTQYLAGTPMEFNNAFTGTIGDWVKENFDPPIVATYTLRNTHTLPANLVKPACEETYDSVIAILREARFINVI</sequence>
<feature type="domain" description="Peptidase M14" evidence="13">
    <location>
        <begin position="122"/>
        <end position="411"/>
    </location>
</feature>
<evidence type="ECO:0000256" key="6">
    <source>
        <dbReference type="ARBA" id="ARBA00022729"/>
    </source>
</evidence>
<reference evidence="15" key="1">
    <citation type="submission" date="2025-08" db="UniProtKB">
        <authorList>
            <consortium name="RefSeq"/>
        </authorList>
    </citation>
    <scope>IDENTIFICATION</scope>
    <source>
        <tissue evidence="15">Whole larvae</tissue>
    </source>
</reference>
<keyword evidence="7" id="KW-0378">Hydrolase</keyword>
<dbReference type="InterPro" id="IPR036990">
    <property type="entry name" value="M14A-like_propep"/>
</dbReference>
<gene>
    <name evidence="15" type="primary">LOC113514809</name>
</gene>
<dbReference type="InterPro" id="IPR000834">
    <property type="entry name" value="Peptidase_M14"/>
</dbReference>
<dbReference type="SUPFAM" id="SSF54897">
    <property type="entry name" value="Protease propeptides/inhibitors"/>
    <property type="match status" value="1"/>
</dbReference>
<keyword evidence="9" id="KW-0482">Metalloprotease</keyword>
<dbReference type="PROSITE" id="PS52035">
    <property type="entry name" value="PEPTIDASE_M14"/>
    <property type="match status" value="1"/>
</dbReference>
<keyword evidence="8" id="KW-0862">Zinc</keyword>
<proteinExistence type="inferred from homology"/>
<evidence type="ECO:0000256" key="1">
    <source>
        <dbReference type="ARBA" id="ARBA00001947"/>
    </source>
</evidence>
<dbReference type="Gene3D" id="3.30.70.340">
    <property type="entry name" value="Metallocarboxypeptidase-like"/>
    <property type="match status" value="1"/>
</dbReference>
<name>A0ABM3MYY9_GALME</name>
<evidence type="ECO:0000313" key="14">
    <source>
        <dbReference type="Proteomes" id="UP001652740"/>
    </source>
</evidence>
<evidence type="ECO:0000256" key="11">
    <source>
        <dbReference type="PROSITE-ProRule" id="PRU01379"/>
    </source>
</evidence>
<feature type="signal peptide" evidence="12">
    <location>
        <begin position="1"/>
        <end position="16"/>
    </location>
</feature>
<dbReference type="SMART" id="SM00631">
    <property type="entry name" value="Zn_pept"/>
    <property type="match status" value="1"/>
</dbReference>
<evidence type="ECO:0000256" key="12">
    <source>
        <dbReference type="SAM" id="SignalP"/>
    </source>
</evidence>
<dbReference type="Proteomes" id="UP001652740">
    <property type="component" value="Unplaced"/>
</dbReference>
<dbReference type="PANTHER" id="PTHR11705:SF153">
    <property type="entry name" value="ZINC CARBOXYPEPTIDASE A 1-LIKE PROTEIN"/>
    <property type="match status" value="1"/>
</dbReference>